<dbReference type="Pfam" id="PF00240">
    <property type="entry name" value="ubiquitin"/>
    <property type="match status" value="1"/>
</dbReference>
<dbReference type="CDD" id="cd17039">
    <property type="entry name" value="Ubl_ubiquitin_like"/>
    <property type="match status" value="1"/>
</dbReference>
<dbReference type="SUPFAM" id="SSF56399">
    <property type="entry name" value="ADP-ribosylation"/>
    <property type="match status" value="1"/>
</dbReference>
<dbReference type="InterPro" id="IPR029071">
    <property type="entry name" value="Ubiquitin-like_domsf"/>
</dbReference>
<dbReference type="SUPFAM" id="SSF54236">
    <property type="entry name" value="Ubiquitin-like"/>
    <property type="match status" value="1"/>
</dbReference>
<name>A0A1X7TPR3_AMPQE</name>
<sequence>MSASNGQLLAAAFNSILGSGYRIVSKDDTTGMKEVQEVGLAGHVFDLKYSDLQDTIIRESNPHIIRPGNRDTSIMVYYLSGKRKELMVDLNGTAQDMKFDIMKEQLYGINDPDQFRVIFQGRQPDPNDKLKDCGIKEGSTIQAVQCLRGGGCPFHLLNEELLEPEFDYDFTLIRDEGKVFKRGGYLYKRPCGWNRIALKVKGKYQNDDWLGTPGNRTASTIGEWPVSYHGSKKISSIRIVEEGYDGDKLERELFGRGHYSTPDIEVAARYATEFEVEGKRYLAVIQNRVNLKKSSVIPKELTGAGADYYVTPSSDDIYPYGVCIKQEV</sequence>
<dbReference type="InParanoid" id="A0A1X7TPR3"/>
<proteinExistence type="predicted"/>
<dbReference type="Gene3D" id="3.90.175.10">
    <property type="entry name" value="Diphtheria Toxin, domain 1"/>
    <property type="match status" value="1"/>
</dbReference>
<protein>
    <recommendedName>
        <fullName evidence="1">Ubiquitin-like domain-containing protein</fullName>
    </recommendedName>
</protein>
<dbReference type="AlphaFoldDB" id="A0A1X7TPR3"/>
<accession>A0A1X7TPR3</accession>
<dbReference type="InterPro" id="IPR000626">
    <property type="entry name" value="Ubiquitin-like_dom"/>
</dbReference>
<dbReference type="EnsemblMetazoa" id="Aqu2.1.17031_001">
    <property type="protein sequence ID" value="Aqu2.1.17031_001"/>
    <property type="gene ID" value="Aqu2.1.17031"/>
</dbReference>
<feature type="domain" description="Ubiquitin-like" evidence="1">
    <location>
        <begin position="72"/>
        <end position="150"/>
    </location>
</feature>
<dbReference type="eggNOG" id="ENOG502S58G">
    <property type="taxonomic scope" value="Eukaryota"/>
</dbReference>
<dbReference type="PANTHER" id="PTHR36649">
    <property type="entry name" value="UBIQUITIN-LIKE DOMAIN-CONTAINING PROTEIN"/>
    <property type="match status" value="1"/>
</dbReference>
<evidence type="ECO:0000259" key="1">
    <source>
        <dbReference type="PROSITE" id="PS50053"/>
    </source>
</evidence>
<reference evidence="2" key="1">
    <citation type="submission" date="2017-05" db="UniProtKB">
        <authorList>
            <consortium name="EnsemblMetazoa"/>
        </authorList>
    </citation>
    <scope>IDENTIFICATION</scope>
</reference>
<evidence type="ECO:0000313" key="2">
    <source>
        <dbReference type="EnsemblMetazoa" id="Aqu2.1.17031_001"/>
    </source>
</evidence>
<dbReference type="PROSITE" id="PS50053">
    <property type="entry name" value="UBIQUITIN_2"/>
    <property type="match status" value="1"/>
</dbReference>
<dbReference type="OrthoDB" id="428577at2759"/>
<organism evidence="2">
    <name type="scientific">Amphimedon queenslandica</name>
    <name type="common">Sponge</name>
    <dbReference type="NCBI Taxonomy" id="400682"/>
    <lineage>
        <taxon>Eukaryota</taxon>
        <taxon>Metazoa</taxon>
        <taxon>Porifera</taxon>
        <taxon>Demospongiae</taxon>
        <taxon>Heteroscleromorpha</taxon>
        <taxon>Haplosclerida</taxon>
        <taxon>Niphatidae</taxon>
        <taxon>Amphimedon</taxon>
    </lineage>
</organism>
<dbReference type="Gene3D" id="3.10.20.90">
    <property type="entry name" value="Phosphatidylinositol 3-kinase Catalytic Subunit, Chain A, domain 1"/>
    <property type="match status" value="1"/>
</dbReference>
<dbReference type="PANTHER" id="PTHR36649:SF28">
    <property type="entry name" value="UBIQUITIN-LIKE DOMAIN-CONTAINING PROTEIN"/>
    <property type="match status" value="1"/>
</dbReference>
<dbReference type="STRING" id="400682.A0A1X7TPR3"/>